<evidence type="ECO:0000313" key="3">
    <source>
        <dbReference type="Proteomes" id="UP000651010"/>
    </source>
</evidence>
<dbReference type="RefSeq" id="WP_192555660.1">
    <property type="nucleotide sequence ID" value="NZ_JACZZA010000005.1"/>
</dbReference>
<dbReference type="EMBL" id="JACZZA010000005">
    <property type="protein sequence ID" value="MBE1160810.1"/>
    <property type="molecule type" value="Genomic_DNA"/>
</dbReference>
<evidence type="ECO:0000256" key="1">
    <source>
        <dbReference type="SAM" id="MobiDB-lite"/>
    </source>
</evidence>
<reference evidence="2 3" key="1">
    <citation type="submission" date="2020-09" db="EMBL/GenBank/DDBJ databases">
        <title>Dyella sp. 7MK23 isolated from forest soil.</title>
        <authorList>
            <person name="Fu J."/>
        </authorList>
    </citation>
    <scope>NUCLEOTIDE SEQUENCE [LARGE SCALE GENOMIC DNA]</scope>
    <source>
        <strain evidence="2 3">7MK23</strain>
    </source>
</reference>
<feature type="compositionally biased region" description="Basic and acidic residues" evidence="1">
    <location>
        <begin position="80"/>
        <end position="90"/>
    </location>
</feature>
<evidence type="ECO:0000313" key="2">
    <source>
        <dbReference type="EMBL" id="MBE1160810.1"/>
    </source>
</evidence>
<proteinExistence type="predicted"/>
<keyword evidence="3" id="KW-1185">Reference proteome</keyword>
<dbReference type="Proteomes" id="UP000651010">
    <property type="component" value="Unassembled WGS sequence"/>
</dbReference>
<sequence>MTTQTPTPWTTLNTSYYTASLGDPLSLLDDASMLLNGAQSISRMLCDALPTTESLDRDDLANAMWCVATLIDMGQGSTREAMRRWPRGGEDAGAGIKAD</sequence>
<organism evidence="2 3">
    <name type="scientific">Dyella acidiphila</name>
    <dbReference type="NCBI Taxonomy" id="2775866"/>
    <lineage>
        <taxon>Bacteria</taxon>
        <taxon>Pseudomonadati</taxon>
        <taxon>Pseudomonadota</taxon>
        <taxon>Gammaproteobacteria</taxon>
        <taxon>Lysobacterales</taxon>
        <taxon>Rhodanobacteraceae</taxon>
        <taxon>Dyella</taxon>
    </lineage>
</organism>
<gene>
    <name evidence="2" type="ORF">IGX34_10450</name>
</gene>
<name>A0ABR9G9T4_9GAMM</name>
<feature type="region of interest" description="Disordered" evidence="1">
    <location>
        <begin position="78"/>
        <end position="99"/>
    </location>
</feature>
<accession>A0ABR9G9T4</accession>
<comment type="caution">
    <text evidence="2">The sequence shown here is derived from an EMBL/GenBank/DDBJ whole genome shotgun (WGS) entry which is preliminary data.</text>
</comment>
<protein>
    <submittedName>
        <fullName evidence="2">Uncharacterized protein</fullName>
    </submittedName>
</protein>